<name>A0A942YIC1_9BACI</name>
<dbReference type="RefSeq" id="WP_213108954.1">
    <property type="nucleotide sequence ID" value="NZ_JAGYPJ010000001.1"/>
</dbReference>
<organism evidence="1 2">
    <name type="scientific">Lederbergia citrisecunda</name>
    <dbReference type="NCBI Taxonomy" id="2833583"/>
    <lineage>
        <taxon>Bacteria</taxon>
        <taxon>Bacillati</taxon>
        <taxon>Bacillota</taxon>
        <taxon>Bacilli</taxon>
        <taxon>Bacillales</taxon>
        <taxon>Bacillaceae</taxon>
        <taxon>Lederbergia</taxon>
    </lineage>
</organism>
<evidence type="ECO:0000313" key="2">
    <source>
        <dbReference type="Proteomes" id="UP000682713"/>
    </source>
</evidence>
<proteinExistence type="predicted"/>
<accession>A0A942YIC1</accession>
<comment type="caution">
    <text evidence="1">The sequence shown here is derived from an EMBL/GenBank/DDBJ whole genome shotgun (WGS) entry which is preliminary data.</text>
</comment>
<reference evidence="1 2" key="1">
    <citation type="submission" date="2021-05" db="EMBL/GenBank/DDBJ databases">
        <title>Novel Bacillus species.</title>
        <authorList>
            <person name="Liu G."/>
        </authorList>
    </citation>
    <scope>NUCLEOTIDE SEQUENCE [LARGE SCALE GENOMIC DNA]</scope>
    <source>
        <strain evidence="1 2">FJAT-49732</strain>
    </source>
</reference>
<evidence type="ECO:0000313" key="1">
    <source>
        <dbReference type="EMBL" id="MBS4198168.1"/>
    </source>
</evidence>
<gene>
    <name evidence="1" type="ORF">KHA93_00655</name>
</gene>
<dbReference type="Proteomes" id="UP000682713">
    <property type="component" value="Unassembled WGS sequence"/>
</dbReference>
<dbReference type="AlphaFoldDB" id="A0A942YIC1"/>
<keyword evidence="2" id="KW-1185">Reference proteome</keyword>
<sequence length="62" mass="7065">MSKLGSNARPAVLRVHSEEKATDLYQVCEEMGWKVIINIDSDKPEDLSDYHRLIGKSRSLFS</sequence>
<protein>
    <submittedName>
        <fullName evidence="1">Uncharacterized protein</fullName>
    </submittedName>
</protein>
<dbReference type="EMBL" id="JAGYPJ010000001">
    <property type="protein sequence ID" value="MBS4198168.1"/>
    <property type="molecule type" value="Genomic_DNA"/>
</dbReference>